<dbReference type="SUPFAM" id="SSF52058">
    <property type="entry name" value="L domain-like"/>
    <property type="match status" value="2"/>
</dbReference>
<dbReference type="PROSITE" id="PS50853">
    <property type="entry name" value="FN3"/>
    <property type="match status" value="2"/>
</dbReference>
<dbReference type="PANTHER" id="PTHR45661">
    <property type="entry name" value="SURFACE ANTIGEN"/>
    <property type="match status" value="1"/>
</dbReference>
<dbReference type="Pfam" id="PF13306">
    <property type="entry name" value="LRR_5"/>
    <property type="match status" value="5"/>
</dbReference>
<feature type="chain" id="PRO_5038449382" evidence="2">
    <location>
        <begin position="25"/>
        <end position="2922"/>
    </location>
</feature>
<evidence type="ECO:0000256" key="2">
    <source>
        <dbReference type="SAM" id="SignalP"/>
    </source>
</evidence>
<comment type="caution">
    <text evidence="5">The sequence shown here is derived from an EMBL/GenBank/DDBJ whole genome shotgun (WGS) entry which is preliminary data.</text>
</comment>
<dbReference type="SMART" id="SM00060">
    <property type="entry name" value="FN3"/>
    <property type="match status" value="6"/>
</dbReference>
<dbReference type="Gene3D" id="3.80.10.10">
    <property type="entry name" value="Ribonuclease Inhibitor"/>
    <property type="match status" value="3"/>
</dbReference>
<dbReference type="SUPFAM" id="SSF49299">
    <property type="entry name" value="PKD domain"/>
    <property type="match status" value="1"/>
</dbReference>
<feature type="domain" description="Fibronectin type-III" evidence="4">
    <location>
        <begin position="989"/>
        <end position="1085"/>
    </location>
</feature>
<sequence length="2922" mass="325204">MKKRIVSFLMAGMIFMISPLQGIAQVVSTEIIEDTSQGKDMTKVSSENMQEIDTTEVSSENTQKEESDFVITDGILTEYTGEKTEVMIPDGVASIEEHAFKENKVITKVVFPDSVKTIKYMAFQNCTSLKEIYFGNKLEQINGNAFYGCKTVQNITFTGLTVPTITNKQDFFGRSGVVGLERIYVEAGCYGRYVAAYGQSISDSTRIIELKSDDFVIENGVLVNYAGNAEEVRVPEGITEIGRGAFQNNKTIKKVILPDEVITIGAYAFAGCSSLESINMPKKVEVIGDKAFYGCGSLSGSLLLPDHLVSIGASAFYNCTSLTGNLNIPDSITSIGKSAFFNCKGYNGTLCLSAKLTQIEESAFNGCKFTGTLNLPESIKTIGYGAFWSNKFSGEVIIPDKTETIGNSAFASCTELERVIFGENVSRIGSYAISGCVKIKTLTFKGLTPPSLTCYEFFGSSNGPANLETIYVPSGTYKAYHTAYGAGMGAGVRLIEEGADDLIIEGESLVSYIGDAEEVRVPEGITEIGRGAFQNNKTIKKVILPDEVITIGAYAFSGCSSLESINVPKKVEVIGDNAFYGCGSLSGSLLLTDHIVSIGASAFYNCTSLTGDLNIPDSVTSIGKSAFFNCKGYNGTLCLSAKLTQIEEYAFNGCKFTGILSLPESIKTIGYGAFVSNKFSGEVIIPDKTETIGNSAFASCTELERVIFGENVSRIGSYAISGCVKIKTLTFKGLTPPSLTCYEFFGSSNGPANLETIYVPGEALEIYKSKWGSYVGSNVTFSSDFMTTKVGNLCIEYAFSHSVKLKWNSSLSEKIQGYHIYRDGVLAGTVKDCSFSEDNLKMGSYTYEVAGYTESLDEDKESVQETARASLNVTLKEPEVTKIYTEYDGNKLCQEGSNLYASVKNIGNLGSKDEKTTWGRFYLLQNGKKTPLCNAITEKHYKSEDHAVYQMSWDILDVKDGIYTIIFEITDADGETGSATAEVEIDRSAPERISKITALGDVNKIVLSWSLAHELETNCYYIYRKAEDENQYTRIKKIYGRDTVSYTDVKATRDVKYEYYITAVNTMGRESEPSDVVAAKPSKDEEKPRVVQMSPENGSAVSGVQFISVQAEDNIGVVKTEIQVSEDEGQSWEKVGENTSGNGKIALDTRKYKDGKLLVKGLAYDAQSNVSTGLSYAYRVDNTGPEQVKGLSGETTSTTATLRWNDVADKDFSYFRLERKQEDGVFKKVQDIYNTLGVNLTDLTANTIYIYRVVAYDQCGNRGIESEELKIKTAEDKEAPQIVSMNPAANYYKDSIPLKISIKDDTGVDSVRIQVSKTKADWIDAGKISFENKRKKETAEYTLDLTNYDEGSIFVRAVAVDILENEMEKDIPFIEYIVDRTAPSVPRGLEMDVSKGRIELKWEQNKEEDISSYVLYRSIDGENYEKIADDIQYLNYWEANAETGQKFWYQLAAKDKAGNVSERTEAVSAVVPEDEQAPVMESSLIKDRDIIGGDNKTFRILVSDNDKLDTVSVSYTIGESSDKKLLFQEVELNCREKLLEKTLPIAQWTDGEKIIFSVTITDKAGHTTVCSDIECTVDRTAPEIISFKASEQEESILLTWIGKQEKDLKEYQIYRKTIEGKYVFINTVTADDSEEYTYEDHEAKQGETYVYKIKACDNVGNFSEKESENIWRKNKVSIQAVLSCESWMEQSVEYAFRADESKADSGIISYIFDFGDGEQVTSDKPVTKHKYAETGNYKVILTVEDKEGNQSVVEKTVQVEEAKLIGTLKVRVYDSDGDVLSNVPVYFDMDHTMENKKYTDERGCVEFVGVSQKYAVGVYTDGYLPVKKNVLVQAGDKTELKVTLTKQAIVSGNFEINRMTLDEIMAAKIDTANPENQYVSKFTVRMMYQDTPVEMSGYVNDSGQMIRSDNSQKMVVEDTNGRHCARKLECFVPQSSKNSKIIAIIDTPVTASCLKEFFDVRLYIFNQADGEFVLEDNTTTLNIPEGLSIIQGKNTRFDSLKGQGQQEVDWIVRGDQKGSYDLSVDYRGTLMPFTEPVKATFKTSEKIQVYGTENLSVNFEVNKTIRNNVLYFNLSVTNKNPVDVYITSLDIIDNVLKSNQNANTLPEGFPLNTSGSEKGIKILKTSLSDKNNIRYLKPEYELSVLRPGQTFKKYYAYYDVINYDGTAFLGWIKSKFEKMDIPVTLSSTEMNFYSKNNAEEKKKSILTEPEKRKLYEFIKDSKNENFYYYMQALADSEDDAKKFGEAVYRTTDCVLNWDMSLITNSDMKDITRQYVVNLLTDESMQSNVVQKVDTKYIKIASAVLSDMQSVASDSSTTDVEELSSFISNTSTINTLAEAIKGGGEKGLKEKLLTLAGSTAATEAVANVIHTYCNDNNHFLAQAFQASVTENCGACKKIIGQVSNGITAWNNSAEFINQMVTISANQEESLNCIDKLMSSEYINDVVYEELGNIRDQINNGYKSQADKFVSEYARLSLKAQGQTLLNKGLNLIDETFYGGHYATPVYAILKISFNLGDSLFEWSDNVSNLQKLRVAASLTYSLKSRLREEEKDGGDPEEFLSTLKYLIKMRLEGEKAYIESVKDSGKKEQVLKAINKELGTSFSLLDEYYNYIQTQLISYRDTLFGEITDRLDVAAAPDVSIDYTNECTDKEVSQNMEYSFDGVNWTTGTGIKLVLTPGEASRHLWIRQKADSAGLTGNIKKILIPTRPVIDGEVKAEYQNGKITFTGLDDGVYSINGVQKNMTVSSGVGVAEVASFIENVQIQRMATVREFASRTRKVTVVKAEEKPDVQPTTQEKSNTGSSKDESAEEKKQPGRVDKTVDKTVQKSVKLKKAKIISIKKKKNTLTIKWKKDTNSSGYEIWYATKKNFKKGLNKKIINSPKKSSIKLKKIKSKKVYYIKIRSFKRLSNGTVVYSKWSKVRKQK</sequence>
<evidence type="ECO:0000313" key="6">
    <source>
        <dbReference type="Proteomes" id="UP000433359"/>
    </source>
</evidence>
<evidence type="ECO:0000259" key="4">
    <source>
        <dbReference type="PROSITE" id="PS50853"/>
    </source>
</evidence>
<protein>
    <submittedName>
        <fullName evidence="5">Leucine-rich repeat protein</fullName>
    </submittedName>
</protein>
<dbReference type="InterPro" id="IPR053139">
    <property type="entry name" value="Surface_bspA-like"/>
</dbReference>
<evidence type="ECO:0000313" key="5">
    <source>
        <dbReference type="EMBL" id="MSU81745.1"/>
    </source>
</evidence>
<feature type="compositionally biased region" description="Basic and acidic residues" evidence="1">
    <location>
        <begin position="2801"/>
        <end position="2818"/>
    </location>
</feature>
<dbReference type="InterPro" id="IPR022409">
    <property type="entry name" value="PKD/Chitinase_dom"/>
</dbReference>
<dbReference type="Pfam" id="PF18911">
    <property type="entry name" value="PKD_4"/>
    <property type="match status" value="1"/>
</dbReference>
<keyword evidence="2" id="KW-0732">Signal</keyword>
<organism evidence="5 6">
    <name type="scientific">Anaerobutyricum soehngenii</name>
    <dbReference type="NCBI Taxonomy" id="105843"/>
    <lineage>
        <taxon>Bacteria</taxon>
        <taxon>Bacillati</taxon>
        <taxon>Bacillota</taxon>
        <taxon>Clostridia</taxon>
        <taxon>Lachnospirales</taxon>
        <taxon>Lachnospiraceae</taxon>
        <taxon>Anaerobutyricum</taxon>
    </lineage>
</organism>
<feature type="region of interest" description="Disordered" evidence="1">
    <location>
        <begin position="2778"/>
        <end position="2818"/>
    </location>
</feature>
<dbReference type="Gene3D" id="2.60.40.1120">
    <property type="entry name" value="Carboxypeptidase-like, regulatory domain"/>
    <property type="match status" value="1"/>
</dbReference>
<feature type="domain" description="PKD" evidence="3">
    <location>
        <begin position="1693"/>
        <end position="1760"/>
    </location>
</feature>
<feature type="region of interest" description="Disordered" evidence="1">
    <location>
        <begin position="38"/>
        <end position="65"/>
    </location>
</feature>
<dbReference type="RefSeq" id="WP_154580708.1">
    <property type="nucleotide sequence ID" value="NZ_VULP01000007.1"/>
</dbReference>
<dbReference type="InterPro" id="IPR035986">
    <property type="entry name" value="PKD_dom_sf"/>
</dbReference>
<evidence type="ECO:0000259" key="3">
    <source>
        <dbReference type="PROSITE" id="PS50093"/>
    </source>
</evidence>
<dbReference type="InterPro" id="IPR036116">
    <property type="entry name" value="FN3_sf"/>
</dbReference>
<dbReference type="PROSITE" id="PS50093">
    <property type="entry name" value="PKD"/>
    <property type="match status" value="1"/>
</dbReference>
<evidence type="ECO:0000256" key="1">
    <source>
        <dbReference type="SAM" id="MobiDB-lite"/>
    </source>
</evidence>
<feature type="domain" description="Fibronectin type-III" evidence="4">
    <location>
        <begin position="1184"/>
        <end position="1276"/>
    </location>
</feature>
<dbReference type="InterPro" id="IPR000601">
    <property type="entry name" value="PKD_dom"/>
</dbReference>
<dbReference type="InterPro" id="IPR026906">
    <property type="entry name" value="LRR_5"/>
</dbReference>
<name>A0A6N7YDH2_9FIRM</name>
<proteinExistence type="predicted"/>
<dbReference type="CDD" id="cd00063">
    <property type="entry name" value="FN3"/>
    <property type="match status" value="2"/>
</dbReference>
<feature type="compositionally biased region" description="Polar residues" evidence="1">
    <location>
        <begin position="43"/>
        <end position="61"/>
    </location>
</feature>
<reference evidence="5 6" key="1">
    <citation type="submission" date="2019-08" db="EMBL/GenBank/DDBJ databases">
        <title>In-depth cultivation of the pig gut microbiome towards novel bacterial diversity and tailored functional studies.</title>
        <authorList>
            <person name="Wylensek D."/>
            <person name="Hitch T.C.A."/>
            <person name="Clavel T."/>
        </authorList>
    </citation>
    <scope>NUCLEOTIDE SEQUENCE [LARGE SCALE GENOMIC DNA]</scope>
    <source>
        <strain evidence="5 6">BSM-383-APC-4H</strain>
    </source>
</reference>
<dbReference type="SUPFAM" id="SSF49265">
    <property type="entry name" value="Fibronectin type III"/>
    <property type="match status" value="2"/>
</dbReference>
<feature type="signal peptide" evidence="2">
    <location>
        <begin position="1"/>
        <end position="24"/>
    </location>
</feature>
<dbReference type="PANTHER" id="PTHR45661:SF3">
    <property type="entry name" value="IG-LIKE DOMAIN-CONTAINING PROTEIN"/>
    <property type="match status" value="1"/>
</dbReference>
<dbReference type="Gene3D" id="3.40.50.12480">
    <property type="match status" value="1"/>
</dbReference>
<dbReference type="InterPro" id="IPR032675">
    <property type="entry name" value="LRR_dom_sf"/>
</dbReference>
<dbReference type="InterPro" id="IPR013783">
    <property type="entry name" value="Ig-like_fold"/>
</dbReference>
<dbReference type="EMBL" id="VULP01000007">
    <property type="protein sequence ID" value="MSU81745.1"/>
    <property type="molecule type" value="Genomic_DNA"/>
</dbReference>
<feature type="compositionally biased region" description="Polar residues" evidence="1">
    <location>
        <begin position="2789"/>
        <end position="2800"/>
    </location>
</feature>
<accession>A0A6N7YDH2</accession>
<dbReference type="Pfam" id="PF00041">
    <property type="entry name" value="fn3"/>
    <property type="match status" value="1"/>
</dbReference>
<gene>
    <name evidence="5" type="ORF">FYJ25_05055</name>
</gene>
<dbReference type="SMART" id="SM00089">
    <property type="entry name" value="PKD"/>
    <property type="match status" value="1"/>
</dbReference>
<dbReference type="CDD" id="cd00146">
    <property type="entry name" value="PKD"/>
    <property type="match status" value="1"/>
</dbReference>
<dbReference type="Proteomes" id="UP000433359">
    <property type="component" value="Unassembled WGS sequence"/>
</dbReference>
<dbReference type="InterPro" id="IPR003961">
    <property type="entry name" value="FN3_dom"/>
</dbReference>
<feature type="region of interest" description="Disordered" evidence="1">
    <location>
        <begin position="1072"/>
        <end position="1096"/>
    </location>
</feature>
<dbReference type="Gene3D" id="2.60.40.10">
    <property type="entry name" value="Immunoglobulins"/>
    <property type="match status" value="7"/>
</dbReference>